<gene>
    <name evidence="1" type="ORF">BDY19DRAFT_335616</name>
</gene>
<dbReference type="EMBL" id="MU274921">
    <property type="protein sequence ID" value="KAI0086870.1"/>
    <property type="molecule type" value="Genomic_DNA"/>
</dbReference>
<keyword evidence="2" id="KW-1185">Reference proteome</keyword>
<protein>
    <submittedName>
        <fullName evidence="1">Uncharacterized protein</fullName>
    </submittedName>
</protein>
<sequence length="662" mass="74802">MPPPDPSFLDTGVGASPHNSRSHTRDGWGAIANALREADEEHIKQYEGDIDTILVFVGLFSAVMTAFLIASYGSLLQDPTTVQTLLLRQIALQTSSYSSNANFLNSTTLYNPQILPEFQPSANAIRVNILWFASLTLSLVSASICIFVKQWLREYLAGEYTSPRARLRVRDSRRKGAEDWYLFEIAAAVPLILQICLGLFLLGLCFFTAEVHNTVGYTTLPLVAGWAFLVIIFIFFPTFSHSCPYKTPLISQWSSGARKFLAWLLKSVVRDDVKKTSIYERSSAARTNDPGSKITTSDSSDFDVLVNIDSSQRDERLLDDLWDAANQLSDVSYERLVSFVHELIRHRDPSFENSKDSNLQGFYDLRSLSKPTVASILSMISKVLEDYMTRSNPNFDALNSDTADSRWMRGCILILLAGTSTPIPENATHVLSKILSNPSYHIPLFKFLRSRSLGKLEEVFSELFDKLQDAFLLIPEYTRMTGAAVDFFDVYFNDDRSVIYSLEGIRDRHPEIKGGPVRQIGTLEILRFKNCTAAGVRDWKPPAYFLPRIVRYLANSDGTWRHLVVEILKTFLYQAAGVLQVCQLASFMIQVEVSPRGVSTMEEPVLSEVEEKIERRWKNEVVSLLNEALLAFDMRSNLRSESLWATIIKRSGELLRTRQITI</sequence>
<evidence type="ECO:0000313" key="2">
    <source>
        <dbReference type="Proteomes" id="UP001055072"/>
    </source>
</evidence>
<reference evidence="1" key="1">
    <citation type="journal article" date="2021" name="Environ. Microbiol.">
        <title>Gene family expansions and transcriptome signatures uncover fungal adaptations to wood decay.</title>
        <authorList>
            <person name="Hage H."/>
            <person name="Miyauchi S."/>
            <person name="Viragh M."/>
            <person name="Drula E."/>
            <person name="Min B."/>
            <person name="Chaduli D."/>
            <person name="Navarro D."/>
            <person name="Favel A."/>
            <person name="Norest M."/>
            <person name="Lesage-Meessen L."/>
            <person name="Balint B."/>
            <person name="Merenyi Z."/>
            <person name="de Eugenio L."/>
            <person name="Morin E."/>
            <person name="Martinez A.T."/>
            <person name="Baldrian P."/>
            <person name="Stursova M."/>
            <person name="Martinez M.J."/>
            <person name="Novotny C."/>
            <person name="Magnuson J.K."/>
            <person name="Spatafora J.W."/>
            <person name="Maurice S."/>
            <person name="Pangilinan J."/>
            <person name="Andreopoulos W."/>
            <person name="LaButti K."/>
            <person name="Hundley H."/>
            <person name="Na H."/>
            <person name="Kuo A."/>
            <person name="Barry K."/>
            <person name="Lipzen A."/>
            <person name="Henrissat B."/>
            <person name="Riley R."/>
            <person name="Ahrendt S."/>
            <person name="Nagy L.G."/>
            <person name="Grigoriev I.V."/>
            <person name="Martin F."/>
            <person name="Rosso M.N."/>
        </authorList>
    </citation>
    <scope>NUCLEOTIDE SEQUENCE</scope>
    <source>
        <strain evidence="1">CBS 384.51</strain>
    </source>
</reference>
<name>A0ACB8TXZ9_9APHY</name>
<dbReference type="Proteomes" id="UP001055072">
    <property type="component" value="Unassembled WGS sequence"/>
</dbReference>
<proteinExistence type="predicted"/>
<organism evidence="1 2">
    <name type="scientific">Irpex rosettiformis</name>
    <dbReference type="NCBI Taxonomy" id="378272"/>
    <lineage>
        <taxon>Eukaryota</taxon>
        <taxon>Fungi</taxon>
        <taxon>Dikarya</taxon>
        <taxon>Basidiomycota</taxon>
        <taxon>Agaricomycotina</taxon>
        <taxon>Agaricomycetes</taxon>
        <taxon>Polyporales</taxon>
        <taxon>Irpicaceae</taxon>
        <taxon>Irpex</taxon>
    </lineage>
</organism>
<evidence type="ECO:0000313" key="1">
    <source>
        <dbReference type="EMBL" id="KAI0086870.1"/>
    </source>
</evidence>
<comment type="caution">
    <text evidence="1">The sequence shown here is derived from an EMBL/GenBank/DDBJ whole genome shotgun (WGS) entry which is preliminary data.</text>
</comment>
<accession>A0ACB8TXZ9</accession>